<dbReference type="Proteomes" id="UP001476950">
    <property type="component" value="Unassembled WGS sequence"/>
</dbReference>
<protein>
    <submittedName>
        <fullName evidence="1">Uncharacterized protein</fullName>
    </submittedName>
</protein>
<keyword evidence="2" id="KW-1185">Reference proteome</keyword>
<name>A0ABV0KVI1_9CYAN</name>
<proteinExistence type="predicted"/>
<sequence>MTHNGTTPQIDVDPPTGRPIAAVLKAGGGTCIWYADGQLPVVRHVVEPAPKTIPDRTIEG</sequence>
<dbReference type="RefSeq" id="WP_190452754.1">
    <property type="nucleotide sequence ID" value="NZ_JAMPLM010000058.1"/>
</dbReference>
<evidence type="ECO:0000313" key="1">
    <source>
        <dbReference type="EMBL" id="MEP1062249.1"/>
    </source>
</evidence>
<gene>
    <name evidence="1" type="ORF">NDI38_28145</name>
</gene>
<accession>A0ABV0KVI1</accession>
<organism evidence="1 2">
    <name type="scientific">Stenomitos frigidus AS-A4</name>
    <dbReference type="NCBI Taxonomy" id="2933935"/>
    <lineage>
        <taxon>Bacteria</taxon>
        <taxon>Bacillati</taxon>
        <taxon>Cyanobacteriota</taxon>
        <taxon>Cyanophyceae</taxon>
        <taxon>Leptolyngbyales</taxon>
        <taxon>Leptolyngbyaceae</taxon>
        <taxon>Stenomitos</taxon>
    </lineage>
</organism>
<dbReference type="EMBL" id="JAMPLM010000058">
    <property type="protein sequence ID" value="MEP1062249.1"/>
    <property type="molecule type" value="Genomic_DNA"/>
</dbReference>
<reference evidence="1 2" key="1">
    <citation type="submission" date="2022-04" db="EMBL/GenBank/DDBJ databases">
        <title>Positive selection, recombination, and allopatry shape intraspecific diversity of widespread and dominant cyanobacteria.</title>
        <authorList>
            <person name="Wei J."/>
            <person name="Shu W."/>
            <person name="Hu C."/>
        </authorList>
    </citation>
    <scope>NUCLEOTIDE SEQUENCE [LARGE SCALE GENOMIC DNA]</scope>
    <source>
        <strain evidence="1 2">AS-A4</strain>
    </source>
</reference>
<evidence type="ECO:0000313" key="2">
    <source>
        <dbReference type="Proteomes" id="UP001476950"/>
    </source>
</evidence>
<comment type="caution">
    <text evidence="1">The sequence shown here is derived from an EMBL/GenBank/DDBJ whole genome shotgun (WGS) entry which is preliminary data.</text>
</comment>